<feature type="compositionally biased region" description="Pro residues" evidence="4">
    <location>
        <begin position="54"/>
        <end position="67"/>
    </location>
</feature>
<sequence length="263" mass="27465">MWQCADCDTENVAESSACMVCTAPRPTVPRPAPPAGLVTAAWPSVPTARRPAPPRHIPAPRPAPRPPTRVRVPRRGGLRIGWLFIAVLVGVPMVAAFVARMDPGGPAGSSATAAAPRDQARALAALIQDSSRSRTAVKDAVIATKACRSLRANAATFTAAGDARRDQRARAAALDVSGLPSGAELTATLLRALDHSQRADRAFAKWASALAGGTCEKGDTVTGDFTAADRESTAATAEKKKFVALWNPIATTYGLSAFEYSDV</sequence>
<keyword evidence="3" id="KW-0862">Zinc</keyword>
<accession>A0ABN6C8V7</accession>
<proteinExistence type="predicted"/>
<evidence type="ECO:0000256" key="4">
    <source>
        <dbReference type="SAM" id="MobiDB-lite"/>
    </source>
</evidence>
<keyword evidence="1" id="KW-0479">Metal-binding</keyword>
<organism evidence="7 8">
    <name type="scientific">Actinoplanes ianthinogenes</name>
    <dbReference type="NCBI Taxonomy" id="122358"/>
    <lineage>
        <taxon>Bacteria</taxon>
        <taxon>Bacillati</taxon>
        <taxon>Actinomycetota</taxon>
        <taxon>Actinomycetes</taxon>
        <taxon>Micromonosporales</taxon>
        <taxon>Micromonosporaceae</taxon>
        <taxon>Actinoplanes</taxon>
    </lineage>
</organism>
<protein>
    <recommendedName>
        <fullName evidence="6">RanBP2-type domain-containing protein</fullName>
    </recommendedName>
</protein>
<evidence type="ECO:0000313" key="8">
    <source>
        <dbReference type="Proteomes" id="UP000676967"/>
    </source>
</evidence>
<evidence type="ECO:0000256" key="3">
    <source>
        <dbReference type="ARBA" id="ARBA00022833"/>
    </source>
</evidence>
<name>A0ABN6C8V7_9ACTN</name>
<dbReference type="EMBL" id="AP023356">
    <property type="protein sequence ID" value="BCJ41118.1"/>
    <property type="molecule type" value="Genomic_DNA"/>
</dbReference>
<keyword evidence="5" id="KW-0472">Membrane</keyword>
<keyword evidence="8" id="KW-1185">Reference proteome</keyword>
<keyword evidence="5" id="KW-0812">Transmembrane</keyword>
<dbReference type="PROSITE" id="PS50199">
    <property type="entry name" value="ZF_RANBP2_2"/>
    <property type="match status" value="1"/>
</dbReference>
<evidence type="ECO:0000256" key="5">
    <source>
        <dbReference type="SAM" id="Phobius"/>
    </source>
</evidence>
<dbReference type="InterPro" id="IPR001876">
    <property type="entry name" value="Znf_RanBP2"/>
</dbReference>
<feature type="region of interest" description="Disordered" evidence="4">
    <location>
        <begin position="47"/>
        <end position="70"/>
    </location>
</feature>
<reference evidence="7 8" key="1">
    <citation type="submission" date="2020-08" db="EMBL/GenBank/DDBJ databases">
        <title>Whole genome shotgun sequence of Actinoplanes ianthinogenes NBRC 13996.</title>
        <authorList>
            <person name="Komaki H."/>
            <person name="Tamura T."/>
        </authorList>
    </citation>
    <scope>NUCLEOTIDE SEQUENCE [LARGE SCALE GENOMIC DNA]</scope>
    <source>
        <strain evidence="7 8">NBRC 13996</strain>
    </source>
</reference>
<gene>
    <name evidence="7" type="ORF">Aiant_17750</name>
</gene>
<dbReference type="PROSITE" id="PS01358">
    <property type="entry name" value="ZF_RANBP2_1"/>
    <property type="match status" value="1"/>
</dbReference>
<keyword evidence="2" id="KW-0863">Zinc-finger</keyword>
<evidence type="ECO:0000256" key="2">
    <source>
        <dbReference type="ARBA" id="ARBA00022771"/>
    </source>
</evidence>
<feature type="domain" description="RanBP2-type" evidence="6">
    <location>
        <begin position="1"/>
        <end position="27"/>
    </location>
</feature>
<evidence type="ECO:0000313" key="7">
    <source>
        <dbReference type="EMBL" id="BCJ41118.1"/>
    </source>
</evidence>
<dbReference type="Proteomes" id="UP000676967">
    <property type="component" value="Chromosome"/>
</dbReference>
<keyword evidence="5" id="KW-1133">Transmembrane helix</keyword>
<evidence type="ECO:0000256" key="1">
    <source>
        <dbReference type="ARBA" id="ARBA00022723"/>
    </source>
</evidence>
<feature type="transmembrane region" description="Helical" evidence="5">
    <location>
        <begin position="80"/>
        <end position="99"/>
    </location>
</feature>
<evidence type="ECO:0000259" key="6">
    <source>
        <dbReference type="PROSITE" id="PS50199"/>
    </source>
</evidence>